<dbReference type="OrthoDB" id="2915337at2"/>
<dbReference type="Proteomes" id="UP000077926">
    <property type="component" value="Chromosome"/>
</dbReference>
<organism evidence="1 2">
    <name type="scientific">Peribacillus muralis</name>
    <dbReference type="NCBI Taxonomy" id="264697"/>
    <lineage>
        <taxon>Bacteria</taxon>
        <taxon>Bacillati</taxon>
        <taxon>Bacillota</taxon>
        <taxon>Bacilli</taxon>
        <taxon>Bacillales</taxon>
        <taxon>Bacillaceae</taxon>
        <taxon>Peribacillus</taxon>
    </lineage>
</organism>
<proteinExistence type="predicted"/>
<gene>
    <name evidence="1" type="ORF">ABE28_006090</name>
</gene>
<dbReference type="EMBL" id="CP017080">
    <property type="protein sequence ID" value="AOH53914.1"/>
    <property type="molecule type" value="Genomic_DNA"/>
</dbReference>
<accession>A0A1B3XL14</accession>
<protein>
    <submittedName>
        <fullName evidence="1">Uncharacterized protein</fullName>
    </submittedName>
</protein>
<keyword evidence="2" id="KW-1185">Reference proteome</keyword>
<dbReference type="AlphaFoldDB" id="A0A1B3XL14"/>
<evidence type="ECO:0000313" key="2">
    <source>
        <dbReference type="Proteomes" id="UP000077926"/>
    </source>
</evidence>
<sequence length="79" mass="9388">MDIFNRNNRRTEDDHFSNLMFGSRKVETEKDEFKEGESNVDYMKLMESVETLMGLYGQYKPAIDKLNLSPMIDKFLKKE</sequence>
<reference evidence="1 2" key="1">
    <citation type="submission" date="2016-08" db="EMBL/GenBank/DDBJ databases">
        <title>Complete genome sequence of Bacillus muralis G25-68, a strain with toxicity to nematodes.</title>
        <authorList>
            <person name="Zheng Z."/>
        </authorList>
    </citation>
    <scope>NUCLEOTIDE SEQUENCE [LARGE SCALE GENOMIC DNA]</scope>
    <source>
        <strain evidence="1 2">G25-68</strain>
    </source>
</reference>
<dbReference type="KEGG" id="bmur:ABE28_006090"/>
<dbReference type="STRING" id="264697.ABE28_006090"/>
<evidence type="ECO:0000313" key="1">
    <source>
        <dbReference type="EMBL" id="AOH53914.1"/>
    </source>
</evidence>
<dbReference type="RefSeq" id="WP_064466586.1">
    <property type="nucleotide sequence ID" value="NZ_CP017080.1"/>
</dbReference>
<name>A0A1B3XL14_9BACI</name>